<organism evidence="2 3">
    <name type="scientific">Lepraria neglecta</name>
    <dbReference type="NCBI Taxonomy" id="209136"/>
    <lineage>
        <taxon>Eukaryota</taxon>
        <taxon>Fungi</taxon>
        <taxon>Dikarya</taxon>
        <taxon>Ascomycota</taxon>
        <taxon>Pezizomycotina</taxon>
        <taxon>Lecanoromycetes</taxon>
        <taxon>OSLEUM clade</taxon>
        <taxon>Lecanoromycetidae</taxon>
        <taxon>Lecanorales</taxon>
        <taxon>Lecanorineae</taxon>
        <taxon>Stereocaulaceae</taxon>
        <taxon>Lepraria</taxon>
    </lineage>
</organism>
<evidence type="ECO:0000313" key="3">
    <source>
        <dbReference type="Proteomes" id="UP001276659"/>
    </source>
</evidence>
<accession>A0AAD9Z9J3</accession>
<comment type="caution">
    <text evidence="2">The sequence shown here is derived from an EMBL/GenBank/DDBJ whole genome shotgun (WGS) entry which is preliminary data.</text>
</comment>
<keyword evidence="3" id="KW-1185">Reference proteome</keyword>
<dbReference type="Proteomes" id="UP001276659">
    <property type="component" value="Unassembled WGS sequence"/>
</dbReference>
<feature type="region of interest" description="Disordered" evidence="1">
    <location>
        <begin position="1"/>
        <end position="58"/>
    </location>
</feature>
<dbReference type="AlphaFoldDB" id="A0AAD9Z9J3"/>
<feature type="region of interest" description="Disordered" evidence="1">
    <location>
        <begin position="171"/>
        <end position="191"/>
    </location>
</feature>
<dbReference type="EMBL" id="JASNWA010000006">
    <property type="protein sequence ID" value="KAK3174066.1"/>
    <property type="molecule type" value="Genomic_DNA"/>
</dbReference>
<feature type="compositionally biased region" description="Basic and acidic residues" evidence="1">
    <location>
        <begin position="10"/>
        <end position="28"/>
    </location>
</feature>
<evidence type="ECO:0000256" key="1">
    <source>
        <dbReference type="SAM" id="MobiDB-lite"/>
    </source>
</evidence>
<gene>
    <name evidence="2" type="ORF">OEA41_001310</name>
</gene>
<proteinExistence type="predicted"/>
<reference evidence="2" key="1">
    <citation type="submission" date="2022-11" db="EMBL/GenBank/DDBJ databases">
        <title>Chromosomal genome sequence assembly and mating type (MAT) locus characterization of the leprose asexual lichenized fungus Lepraria neglecta (Nyl.) Erichsen.</title>
        <authorList>
            <person name="Allen J.L."/>
            <person name="Pfeffer B."/>
        </authorList>
    </citation>
    <scope>NUCLEOTIDE SEQUENCE</scope>
    <source>
        <strain evidence="2">Allen 5258</strain>
    </source>
</reference>
<evidence type="ECO:0000313" key="2">
    <source>
        <dbReference type="EMBL" id="KAK3174066.1"/>
    </source>
</evidence>
<sequence length="220" mass="26034">MEPGAFPVESQHREGDRMAPRATKHQDKLQLNMRAMQKPRNKKRRSESEEQQEDQDETLTMAREEARMCEHFTRLALSYKSAHPEESTQELNQAMVSKHAHLANWHADAEKHIMTYYDLKVQNALAIKVQDYREVIEDLMNTCKGYDRFCIEEEKAKEQQEKTRIEVRTKNKKHRKYIRSQEQSLQGLEEEMAEVRAKYPPTDERPPGEKWTFKILQGFG</sequence>
<name>A0AAD9Z9J3_9LECA</name>
<protein>
    <submittedName>
        <fullName evidence="2">Uncharacterized protein</fullName>
    </submittedName>
</protein>